<feature type="domain" description="NAD/GMP synthase" evidence="8">
    <location>
        <begin position="10"/>
        <end position="241"/>
    </location>
</feature>
<evidence type="ECO:0000256" key="5">
    <source>
        <dbReference type="ARBA" id="ARBA00023027"/>
    </source>
</evidence>
<dbReference type="Pfam" id="PF02540">
    <property type="entry name" value="NAD_synthase"/>
    <property type="match status" value="1"/>
</dbReference>
<name>A0ABU3Z6D0_9FIRM</name>
<keyword evidence="4 6" id="KW-0067">ATP-binding</keyword>
<evidence type="ECO:0000256" key="6">
    <source>
        <dbReference type="RuleBase" id="RU003811"/>
    </source>
</evidence>
<evidence type="ECO:0000256" key="1">
    <source>
        <dbReference type="ARBA" id="ARBA00004790"/>
    </source>
</evidence>
<dbReference type="GO" id="GO:0008795">
    <property type="term" value="F:NAD+ synthase activity"/>
    <property type="evidence" value="ECO:0007669"/>
    <property type="project" value="UniProtKB-EC"/>
</dbReference>
<dbReference type="Proteomes" id="UP001272515">
    <property type="component" value="Unassembled WGS sequence"/>
</dbReference>
<dbReference type="InterPro" id="IPR022310">
    <property type="entry name" value="NAD/GMP_synthase"/>
</dbReference>
<comment type="pathway">
    <text evidence="1">Cofactor biosynthesis; NAD(+) biosynthesis.</text>
</comment>
<accession>A0ABU3Z6D0</accession>
<dbReference type="InterPro" id="IPR014729">
    <property type="entry name" value="Rossmann-like_a/b/a_fold"/>
</dbReference>
<evidence type="ECO:0000256" key="4">
    <source>
        <dbReference type="ARBA" id="ARBA00022840"/>
    </source>
</evidence>
<dbReference type="EMBL" id="JAWJZB010000001">
    <property type="protein sequence ID" value="MDV5087462.1"/>
    <property type="molecule type" value="Genomic_DNA"/>
</dbReference>
<dbReference type="PANTHER" id="PTHR23090">
    <property type="entry name" value="NH 3 /GLUTAMINE-DEPENDENT NAD + SYNTHETASE"/>
    <property type="match status" value="1"/>
</dbReference>
<dbReference type="EC" id="6.3.1.5" evidence="7"/>
<comment type="similarity">
    <text evidence="6">Belongs to the NAD synthetase family.</text>
</comment>
<keyword evidence="3 6" id="KW-0547">Nucleotide-binding</keyword>
<proteinExistence type="inferred from homology"/>
<protein>
    <recommendedName>
        <fullName evidence="7">NH(3)-dependent NAD(+) synthetase</fullName>
        <ecNumber evidence="7">6.3.1.5</ecNumber>
    </recommendedName>
</protein>
<keyword evidence="5 6" id="KW-0520">NAD</keyword>
<dbReference type="CDD" id="cd00553">
    <property type="entry name" value="NAD_synthase"/>
    <property type="match status" value="1"/>
</dbReference>
<reference evidence="9 10" key="1">
    <citation type="submission" date="2023-10" db="EMBL/GenBank/DDBJ databases">
        <title>Veillonella sp. nov., isolated from a pig farm feces dump.</title>
        <authorList>
            <person name="Chang Y.-H."/>
        </authorList>
    </citation>
    <scope>NUCLEOTIDE SEQUENCE [LARGE SCALE GENOMIC DNA]</scope>
    <source>
        <strain evidence="9 10">YH-vei2233</strain>
    </source>
</reference>
<evidence type="ECO:0000256" key="7">
    <source>
        <dbReference type="RuleBase" id="RU003812"/>
    </source>
</evidence>
<dbReference type="InterPro" id="IPR003694">
    <property type="entry name" value="NAD_synthase"/>
</dbReference>
<keyword evidence="2 6" id="KW-0436">Ligase</keyword>
<dbReference type="Gene3D" id="3.40.50.620">
    <property type="entry name" value="HUPs"/>
    <property type="match status" value="1"/>
</dbReference>
<gene>
    <name evidence="9" type="primary">nadE</name>
    <name evidence="9" type="ORF">RVY80_01150</name>
</gene>
<evidence type="ECO:0000256" key="2">
    <source>
        <dbReference type="ARBA" id="ARBA00022598"/>
    </source>
</evidence>
<dbReference type="PANTHER" id="PTHR23090:SF9">
    <property type="entry name" value="GLUTAMINE-DEPENDENT NAD(+) SYNTHETASE"/>
    <property type="match status" value="1"/>
</dbReference>
<dbReference type="RefSeq" id="WP_295190759.1">
    <property type="nucleotide sequence ID" value="NZ_JAWJZA010000010.1"/>
</dbReference>
<evidence type="ECO:0000256" key="3">
    <source>
        <dbReference type="ARBA" id="ARBA00022741"/>
    </source>
</evidence>
<keyword evidence="10" id="KW-1185">Reference proteome</keyword>
<dbReference type="SUPFAM" id="SSF52402">
    <property type="entry name" value="Adenine nucleotide alpha hydrolases-like"/>
    <property type="match status" value="1"/>
</dbReference>
<comment type="catalytic activity">
    <reaction evidence="7">
        <text>deamido-NAD(+) + NH4(+) + ATP = AMP + diphosphate + NAD(+) + H(+)</text>
        <dbReference type="Rhea" id="RHEA:21188"/>
        <dbReference type="ChEBI" id="CHEBI:15378"/>
        <dbReference type="ChEBI" id="CHEBI:28938"/>
        <dbReference type="ChEBI" id="CHEBI:30616"/>
        <dbReference type="ChEBI" id="CHEBI:33019"/>
        <dbReference type="ChEBI" id="CHEBI:57540"/>
        <dbReference type="ChEBI" id="CHEBI:58437"/>
        <dbReference type="ChEBI" id="CHEBI:456215"/>
        <dbReference type="EC" id="6.3.1.5"/>
    </reaction>
</comment>
<evidence type="ECO:0000313" key="9">
    <source>
        <dbReference type="EMBL" id="MDV5087462.1"/>
    </source>
</evidence>
<sequence>MLRDAQATKQALVKWIQEYFAKNGPTCSAVVGISGGKDSSVVAALCVEALGKERVVGVLMPNGVQSDIDDAKEVVATLGIRHMVVNIGAAVESLKQSILDGDHFSDITGSTEHARDAVINLPARIRMTTLYAVGQNLPGGARVANTCNGSEDYVGYSTKYGDAAGDFSPLAHLLVEEVREIGRTLPIPAHLVDKTPSDGLSGQSDEDKLGFTYAELDRYIRTGICDNVETKQRIDHMHKINLHKLQLMPSFDADEYVKK</sequence>
<evidence type="ECO:0000313" key="10">
    <source>
        <dbReference type="Proteomes" id="UP001272515"/>
    </source>
</evidence>
<dbReference type="NCBIfam" id="TIGR00552">
    <property type="entry name" value="nadE"/>
    <property type="match status" value="1"/>
</dbReference>
<evidence type="ECO:0000259" key="8">
    <source>
        <dbReference type="Pfam" id="PF02540"/>
    </source>
</evidence>
<comment type="caution">
    <text evidence="9">The sequence shown here is derived from an EMBL/GenBank/DDBJ whole genome shotgun (WGS) entry which is preliminary data.</text>
</comment>
<organism evidence="9 10">
    <name type="scientific">Veillonella absiana</name>
    <dbReference type="NCBI Taxonomy" id="3079305"/>
    <lineage>
        <taxon>Bacteria</taxon>
        <taxon>Bacillati</taxon>
        <taxon>Bacillota</taxon>
        <taxon>Negativicutes</taxon>
        <taxon>Veillonellales</taxon>
        <taxon>Veillonellaceae</taxon>
        <taxon>Veillonella</taxon>
    </lineage>
</organism>